<protein>
    <submittedName>
        <fullName evidence="1">Uncharacterized protein</fullName>
    </submittedName>
</protein>
<dbReference type="Proteomes" id="UP000092584">
    <property type="component" value="Unassembled WGS sequence"/>
</dbReference>
<keyword evidence="2" id="KW-1185">Reference proteome</keyword>
<organism evidence="1 2">
    <name type="scientific">Polaribacter vadi</name>
    <dbReference type="NCBI Taxonomy" id="1774273"/>
    <lineage>
        <taxon>Bacteria</taxon>
        <taxon>Pseudomonadati</taxon>
        <taxon>Bacteroidota</taxon>
        <taxon>Flavobacteriia</taxon>
        <taxon>Flavobacteriales</taxon>
        <taxon>Flavobacteriaceae</taxon>
    </lineage>
</organism>
<comment type="caution">
    <text evidence="1">The sequence shown here is derived from an EMBL/GenBank/DDBJ whole genome shotgun (WGS) entry which is preliminary data.</text>
</comment>
<evidence type="ECO:0000313" key="2">
    <source>
        <dbReference type="Proteomes" id="UP000092584"/>
    </source>
</evidence>
<dbReference type="AlphaFoldDB" id="A0A1B8TXD4"/>
<proteinExistence type="predicted"/>
<evidence type="ECO:0000313" key="1">
    <source>
        <dbReference type="EMBL" id="OBY64250.1"/>
    </source>
</evidence>
<gene>
    <name evidence="1" type="ORF">LPB3_07615</name>
</gene>
<dbReference type="EMBL" id="LSFM01000022">
    <property type="protein sequence ID" value="OBY64250.1"/>
    <property type="molecule type" value="Genomic_DNA"/>
</dbReference>
<accession>A0A1B8TXD4</accession>
<sequence length="70" mass="8194">MKTFQKSINKIVKITNNIEVNYPELYAILDETPMTIPSEIHPHMDIAILEDYLDSLKQILDHYIKNHPTT</sequence>
<name>A0A1B8TXD4_9FLAO</name>
<dbReference type="KEGG" id="pob:LPB03_04880"/>
<dbReference type="RefSeq" id="WP_065318999.1">
    <property type="nucleotide sequence ID" value="NZ_CP017477.1"/>
</dbReference>
<reference evidence="2" key="1">
    <citation type="submission" date="2016-02" db="EMBL/GenBank/DDBJ databases">
        <authorList>
            <person name="Shin S.-K."/>
            <person name="Yi H."/>
            <person name="Kim E."/>
        </authorList>
    </citation>
    <scope>NUCLEOTIDE SEQUENCE [LARGE SCALE GENOMIC DNA]</scope>
    <source>
        <strain evidence="2">LPB0003</strain>
    </source>
</reference>
<dbReference type="STRING" id="1774273.LPB03_04880"/>
<dbReference type="OrthoDB" id="680581at2"/>